<organism evidence="12 13">
    <name type="scientific">Desulfotomaculum nigrificans (strain DSM 14880 / VKM B-2319 / CO-1-SRB)</name>
    <name type="common">Desulfotomaculum carboxydivorans</name>
    <dbReference type="NCBI Taxonomy" id="868595"/>
    <lineage>
        <taxon>Bacteria</taxon>
        <taxon>Bacillati</taxon>
        <taxon>Bacillota</taxon>
        <taxon>Clostridia</taxon>
        <taxon>Eubacteriales</taxon>
        <taxon>Desulfotomaculaceae</taxon>
        <taxon>Desulfotomaculum</taxon>
    </lineage>
</organism>
<dbReference type="GO" id="GO:0000155">
    <property type="term" value="F:phosphorelay sensor kinase activity"/>
    <property type="evidence" value="ECO:0007669"/>
    <property type="project" value="InterPro"/>
</dbReference>
<dbReference type="Gene3D" id="1.10.287.130">
    <property type="match status" value="1"/>
</dbReference>
<dbReference type="InterPro" id="IPR036097">
    <property type="entry name" value="HisK_dim/P_sf"/>
</dbReference>
<dbReference type="InterPro" id="IPR004358">
    <property type="entry name" value="Sig_transdc_His_kin-like_C"/>
</dbReference>
<dbReference type="RefSeq" id="WP_013810186.1">
    <property type="nucleotide sequence ID" value="NC_015565.1"/>
</dbReference>
<protein>
    <recommendedName>
        <fullName evidence="3">histidine kinase</fullName>
        <ecNumber evidence="3">2.7.13.3</ecNumber>
    </recommendedName>
</protein>
<dbReference type="GO" id="GO:0005886">
    <property type="term" value="C:plasma membrane"/>
    <property type="evidence" value="ECO:0007669"/>
    <property type="project" value="TreeGrafter"/>
</dbReference>
<proteinExistence type="predicted"/>
<dbReference type="InterPro" id="IPR036890">
    <property type="entry name" value="HATPase_C_sf"/>
</dbReference>
<evidence type="ECO:0000313" key="13">
    <source>
        <dbReference type="Proteomes" id="UP000009226"/>
    </source>
</evidence>
<keyword evidence="4" id="KW-0597">Phosphoprotein</keyword>
<dbReference type="SMART" id="SM00388">
    <property type="entry name" value="HisKA"/>
    <property type="match status" value="1"/>
</dbReference>
<dbReference type="InterPro" id="IPR005467">
    <property type="entry name" value="His_kinase_dom"/>
</dbReference>
<comment type="subcellular location">
    <subcellularLocation>
        <location evidence="2">Membrane</location>
    </subcellularLocation>
</comment>
<dbReference type="InterPro" id="IPR050351">
    <property type="entry name" value="BphY/WalK/GraS-like"/>
</dbReference>
<dbReference type="GO" id="GO:0004721">
    <property type="term" value="F:phosphoprotein phosphatase activity"/>
    <property type="evidence" value="ECO:0007669"/>
    <property type="project" value="TreeGrafter"/>
</dbReference>
<dbReference type="InterPro" id="IPR003661">
    <property type="entry name" value="HisK_dim/P_dom"/>
</dbReference>
<dbReference type="eggNOG" id="COG2205">
    <property type="taxonomic scope" value="Bacteria"/>
</dbReference>
<dbReference type="STRING" id="868595.Desca_1433"/>
<dbReference type="PROSITE" id="PS50109">
    <property type="entry name" value="HIS_KIN"/>
    <property type="match status" value="1"/>
</dbReference>
<evidence type="ECO:0000256" key="9">
    <source>
        <dbReference type="SAM" id="Phobius"/>
    </source>
</evidence>
<comment type="catalytic activity">
    <reaction evidence="1">
        <text>ATP + protein L-histidine = ADP + protein N-phospho-L-histidine.</text>
        <dbReference type="EC" id="2.7.13.3"/>
    </reaction>
</comment>
<dbReference type="InterPro" id="IPR003660">
    <property type="entry name" value="HAMP_dom"/>
</dbReference>
<dbReference type="Gene3D" id="6.10.340.10">
    <property type="match status" value="1"/>
</dbReference>
<dbReference type="PROSITE" id="PS50885">
    <property type="entry name" value="HAMP"/>
    <property type="match status" value="1"/>
</dbReference>
<accession>F6B5X0</accession>
<dbReference type="AlphaFoldDB" id="F6B5X0"/>
<name>F6B5X0_DESCC</name>
<dbReference type="CDD" id="cd06225">
    <property type="entry name" value="HAMP"/>
    <property type="match status" value="1"/>
</dbReference>
<dbReference type="InterPro" id="IPR003594">
    <property type="entry name" value="HATPase_dom"/>
</dbReference>
<dbReference type="Pfam" id="PF00512">
    <property type="entry name" value="HisKA"/>
    <property type="match status" value="1"/>
</dbReference>
<dbReference type="GO" id="GO:0016036">
    <property type="term" value="P:cellular response to phosphate starvation"/>
    <property type="evidence" value="ECO:0007669"/>
    <property type="project" value="TreeGrafter"/>
</dbReference>
<dbReference type="CDD" id="cd16922">
    <property type="entry name" value="HATPase_EvgS-ArcB-TorS-like"/>
    <property type="match status" value="1"/>
</dbReference>
<dbReference type="SMART" id="SM00304">
    <property type="entry name" value="HAMP"/>
    <property type="match status" value="1"/>
</dbReference>
<dbReference type="SUPFAM" id="SSF158472">
    <property type="entry name" value="HAMP domain-like"/>
    <property type="match status" value="1"/>
</dbReference>
<evidence type="ECO:0000256" key="3">
    <source>
        <dbReference type="ARBA" id="ARBA00012438"/>
    </source>
</evidence>
<gene>
    <name evidence="12" type="ordered locus">Desca_1433</name>
</gene>
<dbReference type="SUPFAM" id="SSF55874">
    <property type="entry name" value="ATPase domain of HSP90 chaperone/DNA topoisomerase II/histidine kinase"/>
    <property type="match status" value="1"/>
</dbReference>
<evidence type="ECO:0000256" key="6">
    <source>
        <dbReference type="ARBA" id="ARBA00022777"/>
    </source>
</evidence>
<keyword evidence="9" id="KW-1133">Transmembrane helix</keyword>
<dbReference type="HOGENOM" id="CLU_000445_89_6_9"/>
<evidence type="ECO:0000256" key="2">
    <source>
        <dbReference type="ARBA" id="ARBA00004370"/>
    </source>
</evidence>
<reference evidence="12" key="1">
    <citation type="submission" date="2011-05" db="EMBL/GenBank/DDBJ databases">
        <title>Complete sequence of Desulfotomaculum carboxydivorans CO-1-SRB.</title>
        <authorList>
            <consortium name="US DOE Joint Genome Institute"/>
            <person name="Lucas S."/>
            <person name="Han J."/>
            <person name="Lapidus A."/>
            <person name="Cheng J.-F."/>
            <person name="Goodwin L."/>
            <person name="Pitluck S."/>
            <person name="Peters L."/>
            <person name="Mikhailova N."/>
            <person name="Lu M."/>
            <person name="Han C."/>
            <person name="Tapia R."/>
            <person name="Land M."/>
            <person name="Hauser L."/>
            <person name="Kyrpides N."/>
            <person name="Ivanova N."/>
            <person name="Pagani I."/>
            <person name="Stams A."/>
            <person name="Plugge C."/>
            <person name="Muyzer G."/>
            <person name="Kuever J."/>
            <person name="Parshina S."/>
            <person name="Ivanova A."/>
            <person name="Nazina T."/>
            <person name="Woyke T."/>
        </authorList>
    </citation>
    <scope>NUCLEOTIDE SEQUENCE [LARGE SCALE GENOMIC DNA]</scope>
    <source>
        <strain evidence="12">CO-1-SRB</strain>
    </source>
</reference>
<dbReference type="KEGG" id="dca:Desca_1433"/>
<evidence type="ECO:0000259" key="10">
    <source>
        <dbReference type="PROSITE" id="PS50109"/>
    </source>
</evidence>
<dbReference type="PRINTS" id="PR00344">
    <property type="entry name" value="BCTRLSENSOR"/>
</dbReference>
<evidence type="ECO:0000256" key="7">
    <source>
        <dbReference type="ARBA" id="ARBA00023012"/>
    </source>
</evidence>
<keyword evidence="13" id="KW-1185">Reference proteome</keyword>
<evidence type="ECO:0000256" key="5">
    <source>
        <dbReference type="ARBA" id="ARBA00022679"/>
    </source>
</evidence>
<keyword evidence="7" id="KW-0902">Two-component regulatory system</keyword>
<evidence type="ECO:0000313" key="12">
    <source>
        <dbReference type="EMBL" id="AEF94289.1"/>
    </source>
</evidence>
<dbReference type="SMART" id="SM00387">
    <property type="entry name" value="HATPase_c"/>
    <property type="match status" value="1"/>
</dbReference>
<keyword evidence="6 12" id="KW-0418">Kinase</keyword>
<dbReference type="Proteomes" id="UP000009226">
    <property type="component" value="Chromosome"/>
</dbReference>
<dbReference type="Pfam" id="PF00672">
    <property type="entry name" value="HAMP"/>
    <property type="match status" value="1"/>
</dbReference>
<keyword evidence="9" id="KW-0812">Transmembrane</keyword>
<dbReference type="EC" id="2.7.13.3" evidence="3"/>
<dbReference type="EMBL" id="CP002736">
    <property type="protein sequence ID" value="AEF94289.1"/>
    <property type="molecule type" value="Genomic_DNA"/>
</dbReference>
<dbReference type="Pfam" id="PF02518">
    <property type="entry name" value="HATPase_c"/>
    <property type="match status" value="1"/>
</dbReference>
<evidence type="ECO:0000256" key="4">
    <source>
        <dbReference type="ARBA" id="ARBA00022553"/>
    </source>
</evidence>
<feature type="domain" description="HAMP" evidence="11">
    <location>
        <begin position="204"/>
        <end position="256"/>
    </location>
</feature>
<feature type="transmembrane region" description="Helical" evidence="9">
    <location>
        <begin position="183"/>
        <end position="203"/>
    </location>
</feature>
<dbReference type="CDD" id="cd00082">
    <property type="entry name" value="HisKA"/>
    <property type="match status" value="1"/>
</dbReference>
<dbReference type="PANTHER" id="PTHR45453">
    <property type="entry name" value="PHOSPHATE REGULON SENSOR PROTEIN PHOR"/>
    <property type="match status" value="1"/>
</dbReference>
<sequence>MIKDSIVIKLWLATSLLVLLTLGLATVTQVWLLKNTYYRQQVKTILDGTTEVANSVGQDNTPEVITDRLEGLANGLRARVFLVNESGQIIYASSEGTGWPRGMMHGMGGPGYGFGARSMFGQVDMEQILAGKSVITQGHHPMFDMDMITVAVPVRQNKKVVGAVLVSAALQSIDANLRALQGVSVYSLLGGLLLATGLSWLLSRSISRPLLKMNKVARAMAQGDYTNRIDMTRHDEIGMLAQSLNTLSKELNDKINLLRQIDETRRDFVASVSHELRTPLTIIQGYTEALLDEVVETPEKKEEYLHSILEETLRLRRLVNDLLDLRQIETGQVKLNKQAVDLADLFSAVLQKMEGLFREKQVDLKLALPEKPVVAEVDPDRIGQVLINLVDNALRATPGGGRILVKLMVSDNEITVKVTDSGPGIPKEEQKLIWHKFYKIDKSRSRSGGGTGLGLAIVKQLVEIHGGRITLDSQPGQGTTFSFTLPMQPGAAPKYHQE</sequence>
<keyword evidence="5" id="KW-0808">Transferase</keyword>
<dbReference type="PANTHER" id="PTHR45453:SF3">
    <property type="entry name" value="HISTIDINE KINASE"/>
    <property type="match status" value="1"/>
</dbReference>
<evidence type="ECO:0000259" key="11">
    <source>
        <dbReference type="PROSITE" id="PS50885"/>
    </source>
</evidence>
<dbReference type="FunFam" id="1.10.287.130:FF:000001">
    <property type="entry name" value="Two-component sensor histidine kinase"/>
    <property type="match status" value="1"/>
</dbReference>
<dbReference type="Gene3D" id="3.30.565.10">
    <property type="entry name" value="Histidine kinase-like ATPase, C-terminal domain"/>
    <property type="match status" value="1"/>
</dbReference>
<dbReference type="SUPFAM" id="SSF47384">
    <property type="entry name" value="Homodimeric domain of signal transducing histidine kinase"/>
    <property type="match status" value="1"/>
</dbReference>
<feature type="domain" description="Histidine kinase" evidence="10">
    <location>
        <begin position="271"/>
        <end position="489"/>
    </location>
</feature>
<evidence type="ECO:0000256" key="8">
    <source>
        <dbReference type="ARBA" id="ARBA00023136"/>
    </source>
</evidence>
<dbReference type="FunFam" id="3.30.565.10:FF:000006">
    <property type="entry name" value="Sensor histidine kinase WalK"/>
    <property type="match status" value="1"/>
</dbReference>
<keyword evidence="8 9" id="KW-0472">Membrane</keyword>
<evidence type="ECO:0000256" key="1">
    <source>
        <dbReference type="ARBA" id="ARBA00000085"/>
    </source>
</evidence>